<feature type="compositionally biased region" description="Polar residues" evidence="1">
    <location>
        <begin position="76"/>
        <end position="88"/>
    </location>
</feature>
<keyword evidence="2" id="KW-0472">Membrane</keyword>
<name>A0A8S5MNI9_9CAUD</name>
<evidence type="ECO:0000256" key="2">
    <source>
        <dbReference type="SAM" id="Phobius"/>
    </source>
</evidence>
<sequence length="268" mass="28754">MFIIGILLFLLGFAMAVAGFIGIFAPKLLKDRKTGKIHTRGAWASAMVLGLVMFGCGSLLMGDDDETKQTAADTKAETLQANDSASKPTSEKGYDLTINTPKKELPISFEELRQRINRQMALFDYPKTKPIPKNAQPTGEKGSVNLVYQHTAAESLGIIISASPENKKLRGILIFAAPVGKSNGTELLGLFGKSIAILTAPIADGSAVGEAKSKELSAKLLKMSVKLAEDFNKNPEEQAKDSYTEDGITYSIAITPGIPVMFSLSLDK</sequence>
<proteinExistence type="predicted"/>
<feature type="region of interest" description="Disordered" evidence="1">
    <location>
        <begin position="76"/>
        <end position="95"/>
    </location>
</feature>
<feature type="transmembrane region" description="Helical" evidence="2">
    <location>
        <begin position="6"/>
        <end position="29"/>
    </location>
</feature>
<dbReference type="EMBL" id="BK014940">
    <property type="protein sequence ID" value="DAD83706.1"/>
    <property type="molecule type" value="Genomic_DNA"/>
</dbReference>
<keyword evidence="2" id="KW-0812">Transmembrane</keyword>
<evidence type="ECO:0000256" key="1">
    <source>
        <dbReference type="SAM" id="MobiDB-lite"/>
    </source>
</evidence>
<evidence type="ECO:0000313" key="3">
    <source>
        <dbReference type="EMBL" id="DAD83706.1"/>
    </source>
</evidence>
<organism evidence="3">
    <name type="scientific">Myoviridae sp. ctPSW2</name>
    <dbReference type="NCBI Taxonomy" id="2826648"/>
    <lineage>
        <taxon>Viruses</taxon>
        <taxon>Duplodnaviria</taxon>
        <taxon>Heunggongvirae</taxon>
        <taxon>Uroviricota</taxon>
        <taxon>Caudoviricetes</taxon>
    </lineage>
</organism>
<protein>
    <submittedName>
        <fullName evidence="3">Uncharacterized protein</fullName>
    </submittedName>
</protein>
<feature type="transmembrane region" description="Helical" evidence="2">
    <location>
        <begin position="41"/>
        <end position="61"/>
    </location>
</feature>
<keyword evidence="2" id="KW-1133">Transmembrane helix</keyword>
<accession>A0A8S5MNI9</accession>
<reference evidence="3" key="1">
    <citation type="journal article" date="2021" name="Proc. Natl. Acad. Sci. U.S.A.">
        <title>A Catalog of Tens of Thousands of Viruses from Human Metagenomes Reveals Hidden Associations with Chronic Diseases.</title>
        <authorList>
            <person name="Tisza M.J."/>
            <person name="Buck C.B."/>
        </authorList>
    </citation>
    <scope>NUCLEOTIDE SEQUENCE</scope>
    <source>
        <strain evidence="3">CtPSW2</strain>
    </source>
</reference>